<organism evidence="1 2">
    <name type="scientific">Splendidivirga corallicola</name>
    <dbReference type="NCBI Taxonomy" id="3051826"/>
    <lineage>
        <taxon>Bacteria</taxon>
        <taxon>Pseudomonadati</taxon>
        <taxon>Bacteroidota</taxon>
        <taxon>Cytophagia</taxon>
        <taxon>Cytophagales</taxon>
        <taxon>Splendidivirgaceae</taxon>
        <taxon>Splendidivirga</taxon>
    </lineage>
</organism>
<comment type="caution">
    <text evidence="1">The sequence shown here is derived from an EMBL/GenBank/DDBJ whole genome shotgun (WGS) entry which is preliminary data.</text>
</comment>
<reference evidence="1" key="1">
    <citation type="submission" date="2023-06" db="EMBL/GenBank/DDBJ databases">
        <title>Genomic of Parafulvivirga corallium.</title>
        <authorList>
            <person name="Wang G."/>
        </authorList>
    </citation>
    <scope>NUCLEOTIDE SEQUENCE</scope>
    <source>
        <strain evidence="1">BMA10</strain>
    </source>
</reference>
<evidence type="ECO:0000313" key="1">
    <source>
        <dbReference type="EMBL" id="MDN5202416.1"/>
    </source>
</evidence>
<dbReference type="EMBL" id="JAUJEA010000004">
    <property type="protein sequence ID" value="MDN5202416.1"/>
    <property type="molecule type" value="Genomic_DNA"/>
</dbReference>
<dbReference type="RefSeq" id="WP_346752440.1">
    <property type="nucleotide sequence ID" value="NZ_JAUJEA010000004.1"/>
</dbReference>
<proteinExistence type="predicted"/>
<name>A0ABT8KNW8_9BACT</name>
<evidence type="ECO:0000313" key="2">
    <source>
        <dbReference type="Proteomes" id="UP001172082"/>
    </source>
</evidence>
<keyword evidence="2" id="KW-1185">Reference proteome</keyword>
<sequence length="72" mass="8362">MSDLKKTIKANQHWIMEVDGVIGIGAGLTKTEPREKCILIYTTRADWPQEIPHEIDNYKVEMIIKKRGFKSF</sequence>
<accession>A0ABT8KNW8</accession>
<dbReference type="Proteomes" id="UP001172082">
    <property type="component" value="Unassembled WGS sequence"/>
</dbReference>
<protein>
    <submittedName>
        <fullName evidence="1">Uncharacterized protein</fullName>
    </submittedName>
</protein>
<gene>
    <name evidence="1" type="ORF">QQ008_13600</name>
</gene>